<comment type="caution">
    <text evidence="3">The sequence shown here is derived from an EMBL/GenBank/DDBJ whole genome shotgun (WGS) entry which is preliminary data.</text>
</comment>
<keyword evidence="1" id="KW-0732">Signal</keyword>
<name>A0A6A4CIC9_9STRA</name>
<sequence>MSTFKAATILVLASKLVGAELTVTVQLDATYAIDSSRGPVCSGLGDLPVGTACPLKGDVAVSDCHSDLHTYNGTDCVAPVDAKCLAEESTWSCVFPGEDWSSTLIVLRDSSLEESPWGDLPWRAPPRVDRVSTPTSAQIDYIATE</sequence>
<keyword evidence="5" id="KW-1185">Reference proteome</keyword>
<evidence type="ECO:0000256" key="1">
    <source>
        <dbReference type="SAM" id="SignalP"/>
    </source>
</evidence>
<protein>
    <submittedName>
        <fullName evidence="3">Uncharacterized protein</fullName>
    </submittedName>
</protein>
<dbReference type="EMBL" id="QXFV01002990">
    <property type="protein sequence ID" value="KAE8981074.1"/>
    <property type="molecule type" value="Genomic_DNA"/>
</dbReference>
<evidence type="ECO:0000313" key="5">
    <source>
        <dbReference type="Proteomes" id="UP000434957"/>
    </source>
</evidence>
<proteinExistence type="predicted"/>
<accession>A0A6A4CIC9</accession>
<reference evidence="3 5" key="1">
    <citation type="submission" date="2018-08" db="EMBL/GenBank/DDBJ databases">
        <title>Genomic investigation of the strawberry pathogen Phytophthora fragariae indicates pathogenicity is determined by transcriptional variation in three key races.</title>
        <authorList>
            <person name="Adams T.M."/>
            <person name="Armitage A.D."/>
            <person name="Sobczyk M.K."/>
            <person name="Bates H.J."/>
            <person name="Dunwell J.M."/>
            <person name="Nellist C.F."/>
            <person name="Harrison R.J."/>
        </authorList>
    </citation>
    <scope>NUCLEOTIDE SEQUENCE [LARGE SCALE GENOMIC DNA]</scope>
    <source>
        <strain evidence="2 4">SCRP249</strain>
        <strain evidence="3 5">SCRP333</strain>
    </source>
</reference>
<dbReference type="Proteomes" id="UP000434957">
    <property type="component" value="Unassembled WGS sequence"/>
</dbReference>
<evidence type="ECO:0000313" key="3">
    <source>
        <dbReference type="EMBL" id="KAE9291827.1"/>
    </source>
</evidence>
<dbReference type="AlphaFoldDB" id="A0A6A4CIC9"/>
<organism evidence="3 5">
    <name type="scientific">Phytophthora rubi</name>
    <dbReference type="NCBI Taxonomy" id="129364"/>
    <lineage>
        <taxon>Eukaryota</taxon>
        <taxon>Sar</taxon>
        <taxon>Stramenopiles</taxon>
        <taxon>Oomycota</taxon>
        <taxon>Peronosporomycetes</taxon>
        <taxon>Peronosporales</taxon>
        <taxon>Peronosporaceae</taxon>
        <taxon>Phytophthora</taxon>
    </lineage>
</organism>
<feature type="chain" id="PRO_5036167283" evidence="1">
    <location>
        <begin position="20"/>
        <end position="145"/>
    </location>
</feature>
<dbReference type="EMBL" id="QXFT01002891">
    <property type="protein sequence ID" value="KAE9291827.1"/>
    <property type="molecule type" value="Genomic_DNA"/>
</dbReference>
<evidence type="ECO:0000313" key="4">
    <source>
        <dbReference type="Proteomes" id="UP000429607"/>
    </source>
</evidence>
<feature type="signal peptide" evidence="1">
    <location>
        <begin position="1"/>
        <end position="19"/>
    </location>
</feature>
<gene>
    <name evidence="2" type="ORF">PR001_g24107</name>
    <name evidence="3" type="ORF">PR003_g24923</name>
</gene>
<dbReference type="Proteomes" id="UP000429607">
    <property type="component" value="Unassembled WGS sequence"/>
</dbReference>
<evidence type="ECO:0000313" key="2">
    <source>
        <dbReference type="EMBL" id="KAE8981074.1"/>
    </source>
</evidence>